<evidence type="ECO:0000313" key="2">
    <source>
        <dbReference type="EMBL" id="MST90407.1"/>
    </source>
</evidence>
<dbReference type="Proteomes" id="UP000431913">
    <property type="component" value="Unassembled WGS sequence"/>
</dbReference>
<dbReference type="Proteomes" id="UP000032483">
    <property type="component" value="Unassembled WGS sequence"/>
</dbReference>
<protein>
    <submittedName>
        <fullName evidence="1">Uncharacterized protein</fullName>
    </submittedName>
</protein>
<dbReference type="PATRIC" id="fig|1550024.3.peg.1533"/>
<dbReference type="AlphaFoldDB" id="A0A0D8J3I7"/>
<gene>
    <name evidence="2" type="ORF">FYJ76_00420</name>
    <name evidence="1" type="ORF">TQ39_06810</name>
</gene>
<comment type="caution">
    <text evidence="1">The sequence shown here is derived from an EMBL/GenBank/DDBJ whole genome shotgun (WGS) entry which is preliminary data.</text>
</comment>
<reference evidence="2 4" key="2">
    <citation type="submission" date="2019-08" db="EMBL/GenBank/DDBJ databases">
        <title>In-depth cultivation of the pig gut microbiome towards novel bacterial diversity and tailored functional studies.</title>
        <authorList>
            <person name="Wylensek D."/>
            <person name="Hitch T.C.A."/>
            <person name="Clavel T."/>
        </authorList>
    </citation>
    <scope>NUCLEOTIDE SEQUENCE [LARGE SCALE GENOMIC DNA]</scope>
    <source>
        <strain evidence="2 4">WCA3-601-WT-6J</strain>
    </source>
</reference>
<dbReference type="GeneID" id="42856323"/>
<evidence type="ECO:0000313" key="1">
    <source>
        <dbReference type="EMBL" id="KJF40348.1"/>
    </source>
</evidence>
<dbReference type="EMBL" id="JXXK01000007">
    <property type="protein sequence ID" value="KJF40348.1"/>
    <property type="molecule type" value="Genomic_DNA"/>
</dbReference>
<evidence type="ECO:0000313" key="4">
    <source>
        <dbReference type="Proteomes" id="UP000431913"/>
    </source>
</evidence>
<dbReference type="RefSeq" id="WP_050004987.1">
    <property type="nucleotide sequence ID" value="NZ_CAUBPW010000001.1"/>
</dbReference>
<evidence type="ECO:0000313" key="3">
    <source>
        <dbReference type="Proteomes" id="UP000032483"/>
    </source>
</evidence>
<organism evidence="1 3">
    <name type="scientific">Ruthenibacterium lactatiformans</name>
    <dbReference type="NCBI Taxonomy" id="1550024"/>
    <lineage>
        <taxon>Bacteria</taxon>
        <taxon>Bacillati</taxon>
        <taxon>Bacillota</taxon>
        <taxon>Clostridia</taxon>
        <taxon>Eubacteriales</taxon>
        <taxon>Oscillospiraceae</taxon>
        <taxon>Ruthenibacterium</taxon>
    </lineage>
</organism>
<name>A0A0D8J3I7_9FIRM</name>
<keyword evidence="3" id="KW-1185">Reference proteome</keyword>
<proteinExistence type="predicted"/>
<sequence length="689" mass="76212">MKKDPFQYIFRFCCDPGFNDAEEIPALLRYVDEADIDDVAVFANVEEINTGHMSFDEQDVYLAMMRKISALLAEKGVTMSVNQWHSVMHADLGKTLRPEQNFRPMVDVEGNEAKLCVCPLCGEWQKYIARLYARYAELEPSILWVEDDFRLHNHEPLAWGGCFCDEHMKLYSARAGKPLTREEFLAGVLCPGEPHPYRKIWLDVSRETMLSAAGAIGQAVRAASKQAKVGLMSSAPHIHAAEGRDWHALLHTLAAGRPPVDRVHLPGYQENSPSNYLHGFNMVSMLTRAMLPSETEVYPELENFPFSLFSKSRRFTRFQLLSALPLDLAGITIDLYDLNGNGIVWEDGYQQMLHRTKPYLNALTRRGVFREERLGVRVLYSPCSSYTLHTREGSSMEELYPQEAFFAGLLPAMGVPYAYTGSPELTGQIVAASGQVLRNWDAGTLARLFANNFVILNGDAAWTLCEMGLGRLAGIESVRWLRQNDGGYAYEQVTNGKTYCGRKNARASAIVSCSDALDVTYAQGAQVNEYTALYDSFRRRTAHGQVVVDGRVLVYPFGNFESSVSIPPMLLNSMRQAVLHDVLRTAGAPFPLVCGAPYLEPYCFVRDGGLDVYLVNGSTDDADAVELAFSAGTAPESAEVWRSHVEQAAPQAAVCEAAGTGVRVPVDVPSMEAVLLRMPAPGAEGETPA</sequence>
<dbReference type="EMBL" id="VUNJ01000001">
    <property type="protein sequence ID" value="MST90407.1"/>
    <property type="molecule type" value="Genomic_DNA"/>
</dbReference>
<reference evidence="1" key="1">
    <citation type="submission" date="2015-02" db="EMBL/GenBank/DDBJ databases">
        <title>A novel member of the family Ruminococcaceae isolated from human feces.</title>
        <authorList>
            <person name="Shkoporov A.N."/>
            <person name="Chaplin A.V."/>
            <person name="Motuzova O.V."/>
            <person name="Kafarskaia L.I."/>
            <person name="Khokhlova E.V."/>
            <person name="Efimov B.A."/>
        </authorList>
    </citation>
    <scope>NUCLEOTIDE SEQUENCE [LARGE SCALE GENOMIC DNA]</scope>
    <source>
        <strain evidence="1">585-1</strain>
    </source>
</reference>
<accession>A0A0D8J3I7</accession>